<reference evidence="8" key="3">
    <citation type="submission" date="2020-09" db="EMBL/GenBank/DDBJ databases">
        <authorList>
            <person name="Sun Q."/>
            <person name="Zhou Y."/>
        </authorList>
    </citation>
    <scope>NUCLEOTIDE SEQUENCE</scope>
    <source>
        <strain evidence="8">CGMCC 1.14984</strain>
    </source>
</reference>
<evidence type="ECO:0000313" key="11">
    <source>
        <dbReference type="Proteomes" id="UP000818603"/>
    </source>
</evidence>
<proteinExistence type="inferred from homology"/>
<dbReference type="Gene3D" id="2.30.30.110">
    <property type="match status" value="1"/>
</dbReference>
<dbReference type="Proteomes" id="UP000621856">
    <property type="component" value="Unassembled WGS sequence"/>
</dbReference>
<dbReference type="AlphaFoldDB" id="A0A8J3A1V1"/>
<evidence type="ECO:0000256" key="6">
    <source>
        <dbReference type="ARBA" id="ARBA00029628"/>
    </source>
</evidence>
<dbReference type="InterPro" id="IPR011067">
    <property type="entry name" value="Plasmid_toxin/cell-grow_inhib"/>
</dbReference>
<reference evidence="8" key="1">
    <citation type="journal article" date="2014" name="Int. J. Syst. Evol. Microbiol.">
        <title>Complete genome sequence of Corynebacterium casei LMG S-19264T (=DSM 44701T), isolated from a smear-ripened cheese.</title>
        <authorList>
            <consortium name="US DOE Joint Genome Institute (JGI-PGF)"/>
            <person name="Walter F."/>
            <person name="Albersmeier A."/>
            <person name="Kalinowski J."/>
            <person name="Ruckert C."/>
        </authorList>
    </citation>
    <scope>NUCLEOTIDE SEQUENCE</scope>
    <source>
        <strain evidence="8">CGMCC 1.14984</strain>
    </source>
</reference>
<reference evidence="9 11" key="2">
    <citation type="submission" date="2020-02" db="EMBL/GenBank/DDBJ databases">
        <title>Genome sequence of Parvularcula flava strain NH6-79.</title>
        <authorList>
            <person name="Abdul Karim M.H."/>
            <person name="Lam M.Q."/>
            <person name="Chen S.J."/>
            <person name="Yahya A."/>
            <person name="Shahir S."/>
            <person name="Shamsir M.S."/>
            <person name="Chong C.S."/>
        </authorList>
    </citation>
    <scope>NUCLEOTIDE SEQUENCE [LARGE SCALE GENOMIC DNA]</scope>
    <source>
        <strain evidence="9 11">NH6-79</strain>
    </source>
</reference>
<dbReference type="GO" id="GO:0006276">
    <property type="term" value="P:plasmid maintenance"/>
    <property type="evidence" value="ECO:0007669"/>
    <property type="project" value="InterPro"/>
</dbReference>
<dbReference type="InterPro" id="IPR002712">
    <property type="entry name" value="CcdB"/>
</dbReference>
<evidence type="ECO:0000256" key="2">
    <source>
        <dbReference type="ARBA" id="ARBA00015075"/>
    </source>
</evidence>
<protein>
    <recommendedName>
        <fullName evidence="2">Toxin CcdB</fullName>
    </recommendedName>
    <alternativeName>
        <fullName evidence="7">Cytotoxic protein CcdB</fullName>
    </alternativeName>
    <alternativeName>
        <fullName evidence="6">Protein LetD</fullName>
    </alternativeName>
</protein>
<evidence type="ECO:0000313" key="8">
    <source>
        <dbReference type="EMBL" id="GGH93824.1"/>
    </source>
</evidence>
<keyword evidence="5" id="KW-0804">Transcription</keyword>
<accession>A0A8J3A1V1</accession>
<evidence type="ECO:0000256" key="1">
    <source>
        <dbReference type="ARBA" id="ARBA00005230"/>
    </source>
</evidence>
<organism evidence="8 10">
    <name type="scientific">Aquisalinus luteolus</name>
    <dbReference type="NCBI Taxonomy" id="1566827"/>
    <lineage>
        <taxon>Bacteria</taxon>
        <taxon>Pseudomonadati</taxon>
        <taxon>Pseudomonadota</taxon>
        <taxon>Alphaproteobacteria</taxon>
        <taxon>Parvularculales</taxon>
        <taxon>Parvularculaceae</taxon>
        <taxon>Aquisalinus</taxon>
    </lineage>
</organism>
<dbReference type="SUPFAM" id="SSF50118">
    <property type="entry name" value="Cell growth inhibitor/plasmid maintenance toxic component"/>
    <property type="match status" value="1"/>
</dbReference>
<evidence type="ECO:0000256" key="3">
    <source>
        <dbReference type="ARBA" id="ARBA00022491"/>
    </source>
</evidence>
<dbReference type="EMBL" id="BMGZ01000001">
    <property type="protein sequence ID" value="GGH93824.1"/>
    <property type="molecule type" value="Genomic_DNA"/>
</dbReference>
<dbReference type="GO" id="GO:0008657">
    <property type="term" value="F:DNA topoisomerase type II (double strand cut, ATP-hydrolyzing) inhibitor activity"/>
    <property type="evidence" value="ECO:0007669"/>
    <property type="project" value="InterPro"/>
</dbReference>
<sequence length="103" mass="11432">MSDFTVHQMPVPSVRRIIPYVVCVQSDVFASLPSRLVVPLYASAPARVIQELAPSVSFEGQDLLFMSYEMTSFQTGELSASLGDLEHDRYRLLQAIDLLITGV</sequence>
<keyword evidence="4" id="KW-0805">Transcription regulation</keyword>
<comment type="caution">
    <text evidence="8">The sequence shown here is derived from an EMBL/GenBank/DDBJ whole genome shotgun (WGS) entry which is preliminary data.</text>
</comment>
<dbReference type="Proteomes" id="UP000818603">
    <property type="component" value="Unassembled WGS sequence"/>
</dbReference>
<evidence type="ECO:0000256" key="5">
    <source>
        <dbReference type="ARBA" id="ARBA00023163"/>
    </source>
</evidence>
<dbReference type="EMBL" id="VCJR02000001">
    <property type="protein sequence ID" value="NHK26923.1"/>
    <property type="molecule type" value="Genomic_DNA"/>
</dbReference>
<dbReference type="RefSeq" id="WP_155137298.1">
    <property type="nucleotide sequence ID" value="NZ_BMGZ01000001.1"/>
</dbReference>
<name>A0A8J3A1V1_9PROT</name>
<gene>
    <name evidence="9" type="ORF">FF098_003245</name>
    <name evidence="8" type="ORF">GCM10011355_06570</name>
</gene>
<dbReference type="Pfam" id="PF01845">
    <property type="entry name" value="CcdB"/>
    <property type="match status" value="1"/>
</dbReference>
<evidence type="ECO:0000313" key="10">
    <source>
        <dbReference type="Proteomes" id="UP000621856"/>
    </source>
</evidence>
<keyword evidence="3" id="KW-0678">Repressor</keyword>
<keyword evidence="11" id="KW-1185">Reference proteome</keyword>
<evidence type="ECO:0000256" key="7">
    <source>
        <dbReference type="ARBA" id="ARBA00033135"/>
    </source>
</evidence>
<evidence type="ECO:0000256" key="4">
    <source>
        <dbReference type="ARBA" id="ARBA00023015"/>
    </source>
</evidence>
<comment type="similarity">
    <text evidence="1">Belongs to the CcdB toxin family.</text>
</comment>
<evidence type="ECO:0000313" key="9">
    <source>
        <dbReference type="EMBL" id="NHK26923.1"/>
    </source>
</evidence>